<dbReference type="InterPro" id="IPR000068">
    <property type="entry name" value="GPCR_3_Ca_sens_rcpt-rel"/>
</dbReference>
<feature type="transmembrane region" description="Helical" evidence="9">
    <location>
        <begin position="415"/>
        <end position="439"/>
    </location>
</feature>
<dbReference type="InterPro" id="IPR028082">
    <property type="entry name" value="Peripla_BP_I"/>
</dbReference>
<gene>
    <name evidence="11" type="ORF">XELAEV_18004091mg</name>
</gene>
<evidence type="ECO:0000256" key="6">
    <source>
        <dbReference type="ARBA" id="ARBA00023136"/>
    </source>
</evidence>
<keyword evidence="5" id="KW-0297">G-protein coupled receptor</keyword>
<keyword evidence="2" id="KW-1003">Cell membrane</keyword>
<evidence type="ECO:0000256" key="7">
    <source>
        <dbReference type="ARBA" id="ARBA00023180"/>
    </source>
</evidence>
<dbReference type="InterPro" id="IPR001828">
    <property type="entry name" value="ANF_lig-bd_rcpt"/>
</dbReference>
<sequence>MTLDRIAKTLRGISYGATDPVLNDRTLYPYYFSTGSNERVQHIAIAELVEHLGWTWVIILAVDDDHAERESKNLSNEITKHGACVDFIGTLTEDKDRDIRTLERIQKSTAEVVILCGQTFRKKYSYHFVDTMIKDKTLVVPVTWDSQYSLLLFNGSLCFKEIILTFDDIAAFNTYVLAIKEDMLLKDILITESFCLTHDKEKDTLFNWFYNISFMNCSHSQLPFQTYYPSHQVHRAVYGLAHAEHNLLSANLNKEINKNIHRKKVYMESCLTCEDYEWPNHEKTLCIKRQIEFLSYDGYSITLVFIIISILLFIITAVILGIFISFRDTPVVKANNRNLSFILLVSIKLSFLSVFLFLGHPTDITCMLRQISFGITFSIAMSSVLAKSFMVCFAFKATSPGSPWRKWVGVKVAYFIVLVCSIIQILISVIWLATFPPFVEFNIMAEPGKIIIQCNEGSVITFYVVLSYMGLLASVSFIVAFLVRTLPDSFNEAKYITFSMLLFCSVWITMIPAYLSTKGKTTVCVEIFAILTSSAGLLGCIFLPKCYIIVIKPEMNTKLNLLGNNK</sequence>
<accession>A0A974BSA9</accession>
<dbReference type="PANTHER" id="PTHR24061">
    <property type="entry name" value="CALCIUM-SENSING RECEPTOR-RELATED"/>
    <property type="match status" value="1"/>
</dbReference>
<dbReference type="GO" id="GO:0004930">
    <property type="term" value="F:G protein-coupled receptor activity"/>
    <property type="evidence" value="ECO:0007669"/>
    <property type="project" value="UniProtKB-KW"/>
</dbReference>
<dbReference type="PANTHER" id="PTHR24061:SF564">
    <property type="entry name" value="METABOTROPIC GLUTAMATE RECEPTOR 1"/>
    <property type="match status" value="1"/>
</dbReference>
<name>A0A974BSA9_XENLA</name>
<feature type="transmembrane region" description="Helical" evidence="9">
    <location>
        <begin position="299"/>
        <end position="326"/>
    </location>
</feature>
<reference evidence="11" key="1">
    <citation type="submission" date="2016-05" db="EMBL/GenBank/DDBJ databases">
        <title>WGS assembly of Xenopus laevis.</title>
        <authorList>
            <person name="Session A."/>
            <person name="Uno Y."/>
            <person name="Kwon T."/>
            <person name="Chapman J."/>
            <person name="Toyoda A."/>
            <person name="Takahashi S."/>
            <person name="Fukui A."/>
            <person name="Hikosaka A."/>
            <person name="Putnam N."/>
            <person name="Stites J."/>
            <person name="Van Heeringen S."/>
            <person name="Quigley I."/>
            <person name="Heinz S."/>
            <person name="Hellsten U."/>
            <person name="Lyons J."/>
            <person name="Suzuki A."/>
            <person name="Kondo M."/>
            <person name="Ogino H."/>
            <person name="Ochi H."/>
            <person name="Bogdanovic O."/>
            <person name="Lister R."/>
            <person name="Georgiou G."/>
            <person name="Paranjpe S."/>
            <person name="Van Kruijsbergen I."/>
            <person name="Mozaffari S."/>
            <person name="Shu S."/>
            <person name="Schmutz J."/>
            <person name="Jenkins J."/>
            <person name="Grimwood J."/>
            <person name="Carlson J."/>
            <person name="Mitros T."/>
            <person name="Simakov O."/>
            <person name="Heald R."/>
            <person name="Miller K."/>
            <person name="Haudenschild C."/>
            <person name="Kuroki Y."/>
            <person name="Tanaka T."/>
            <person name="Michiue T."/>
            <person name="Watanabe M."/>
            <person name="Kinoshita T."/>
            <person name="Ohta Y."/>
            <person name="Mawaribuchi S."/>
            <person name="Suzuki Y."/>
            <person name="Haramoto Y."/>
            <person name="Yamamoto T."/>
            <person name="Takagi C."/>
            <person name="Kitzman J."/>
            <person name="Shendure J."/>
            <person name="Nakayama T."/>
            <person name="Izutsu Y."/>
            <person name="Robert J."/>
            <person name="Dichmann D."/>
            <person name="Flajnik M."/>
            <person name="Houston D."/>
            <person name="Marcotte E."/>
            <person name="Wallingford J."/>
            <person name="Ito Y."/>
            <person name="Asashima M."/>
            <person name="Ueno N."/>
            <person name="Matsuda Y."/>
            <person name="Jan Veenstra G."/>
            <person name="Fujiyama A."/>
            <person name="Harland R."/>
            <person name="Taira M."/>
            <person name="Rokhsar D.S."/>
        </authorList>
    </citation>
    <scope>NUCLEOTIDE SEQUENCE</scope>
    <source>
        <strain evidence="11">J</strain>
        <tissue evidence="11">Blood</tissue>
    </source>
</reference>
<feature type="transmembrane region" description="Helical" evidence="9">
    <location>
        <begin position="338"/>
        <end position="359"/>
    </location>
</feature>
<dbReference type="InterPro" id="IPR017979">
    <property type="entry name" value="GPCR_3_CS"/>
</dbReference>
<keyword evidence="5" id="KW-0675">Receptor</keyword>
<evidence type="ECO:0000256" key="3">
    <source>
        <dbReference type="ARBA" id="ARBA00022692"/>
    </source>
</evidence>
<dbReference type="PROSITE" id="PS00981">
    <property type="entry name" value="G_PROTEIN_RECEP_F3_3"/>
    <property type="match status" value="1"/>
</dbReference>
<dbReference type="CDD" id="cd15283">
    <property type="entry name" value="7tmC_V2R_pheromone"/>
    <property type="match status" value="1"/>
</dbReference>
<feature type="transmembrane region" description="Helical" evidence="9">
    <location>
        <begin position="371"/>
        <end position="395"/>
    </location>
</feature>
<evidence type="ECO:0000256" key="4">
    <source>
        <dbReference type="ARBA" id="ARBA00022989"/>
    </source>
</evidence>
<evidence type="ECO:0000256" key="8">
    <source>
        <dbReference type="ARBA" id="ARBA00023224"/>
    </source>
</evidence>
<dbReference type="PROSITE" id="PS50259">
    <property type="entry name" value="G_PROTEIN_RECEP_F3_4"/>
    <property type="match status" value="1"/>
</dbReference>
<feature type="transmembrane region" description="Helical" evidence="9">
    <location>
        <begin position="495"/>
        <end position="515"/>
    </location>
</feature>
<dbReference type="Pfam" id="PF01094">
    <property type="entry name" value="ANF_receptor"/>
    <property type="match status" value="1"/>
</dbReference>
<dbReference type="EMBL" id="KV467237">
    <property type="protein sequence ID" value="OCT57031.1"/>
    <property type="molecule type" value="Genomic_DNA"/>
</dbReference>
<evidence type="ECO:0000256" key="2">
    <source>
        <dbReference type="ARBA" id="ARBA00022475"/>
    </source>
</evidence>
<dbReference type="SUPFAM" id="SSF53822">
    <property type="entry name" value="Periplasmic binding protein-like I"/>
    <property type="match status" value="1"/>
</dbReference>
<feature type="transmembrane region" description="Helical" evidence="9">
    <location>
        <begin position="459"/>
        <end position="483"/>
    </location>
</feature>
<feature type="domain" description="G-protein coupled receptors family 3 profile" evidence="10">
    <location>
        <begin position="301"/>
        <end position="557"/>
    </location>
</feature>
<keyword evidence="4 9" id="KW-1133">Transmembrane helix</keyword>
<evidence type="ECO:0000313" key="11">
    <source>
        <dbReference type="EMBL" id="OCT57031.1"/>
    </source>
</evidence>
<keyword evidence="8" id="KW-0807">Transducer</keyword>
<evidence type="ECO:0000256" key="1">
    <source>
        <dbReference type="ARBA" id="ARBA00004651"/>
    </source>
</evidence>
<organism evidence="11">
    <name type="scientific">Xenopus laevis</name>
    <name type="common">African clawed frog</name>
    <dbReference type="NCBI Taxonomy" id="8355"/>
    <lineage>
        <taxon>Eukaryota</taxon>
        <taxon>Metazoa</taxon>
        <taxon>Chordata</taxon>
        <taxon>Craniata</taxon>
        <taxon>Vertebrata</taxon>
        <taxon>Euteleostomi</taxon>
        <taxon>Amphibia</taxon>
        <taxon>Batrachia</taxon>
        <taxon>Anura</taxon>
        <taxon>Pipoidea</taxon>
        <taxon>Pipidae</taxon>
        <taxon>Xenopodinae</taxon>
        <taxon>Xenopus</taxon>
        <taxon>Xenopus</taxon>
    </lineage>
</organism>
<dbReference type="AlphaFoldDB" id="A0A974BSA9"/>
<dbReference type="Proteomes" id="UP000694892">
    <property type="component" value="Unassembled WGS sequence"/>
</dbReference>
<keyword evidence="6 9" id="KW-0472">Membrane</keyword>
<keyword evidence="3 9" id="KW-0812">Transmembrane</keyword>
<dbReference type="Pfam" id="PF00003">
    <property type="entry name" value="7tm_3"/>
    <property type="match status" value="1"/>
</dbReference>
<evidence type="ECO:0000259" key="10">
    <source>
        <dbReference type="PROSITE" id="PS50259"/>
    </source>
</evidence>
<dbReference type="GO" id="GO:0005886">
    <property type="term" value="C:plasma membrane"/>
    <property type="evidence" value="ECO:0007669"/>
    <property type="project" value="UniProtKB-SubCell"/>
</dbReference>
<keyword evidence="7" id="KW-0325">Glycoprotein</keyword>
<feature type="transmembrane region" description="Helical" evidence="9">
    <location>
        <begin position="527"/>
        <end position="550"/>
    </location>
</feature>
<comment type="subcellular location">
    <subcellularLocation>
        <location evidence="1">Cell membrane</location>
        <topology evidence="1">Multi-pass membrane protein</topology>
    </subcellularLocation>
</comment>
<protein>
    <recommendedName>
        <fullName evidence="10">G-protein coupled receptors family 3 profile domain-containing protein</fullName>
    </recommendedName>
</protein>
<proteinExistence type="predicted"/>
<evidence type="ECO:0000256" key="9">
    <source>
        <dbReference type="SAM" id="Phobius"/>
    </source>
</evidence>
<dbReference type="InterPro" id="IPR017978">
    <property type="entry name" value="GPCR_3_C"/>
</dbReference>
<dbReference type="Gene3D" id="3.40.50.2300">
    <property type="match status" value="2"/>
</dbReference>
<evidence type="ECO:0000256" key="5">
    <source>
        <dbReference type="ARBA" id="ARBA00023040"/>
    </source>
</evidence>